<dbReference type="PANTHER" id="PTHR30005">
    <property type="entry name" value="EXOPOLYPHOSPHATASE"/>
    <property type="match status" value="1"/>
</dbReference>
<dbReference type="GO" id="GO:0016462">
    <property type="term" value="F:pyrophosphatase activity"/>
    <property type="evidence" value="ECO:0007669"/>
    <property type="project" value="TreeGrafter"/>
</dbReference>
<dbReference type="Gene3D" id="3.30.420.150">
    <property type="entry name" value="Exopolyphosphatase. Domain 2"/>
    <property type="match status" value="1"/>
</dbReference>
<keyword evidence="2" id="KW-0378">Hydrolase</keyword>
<proteinExistence type="inferred from homology"/>
<gene>
    <name evidence="4" type="ORF">G6045_01485</name>
</gene>
<dbReference type="Gene3D" id="3.30.420.40">
    <property type="match status" value="1"/>
</dbReference>
<evidence type="ECO:0000259" key="3">
    <source>
        <dbReference type="Pfam" id="PF02541"/>
    </source>
</evidence>
<dbReference type="CDD" id="cd24056">
    <property type="entry name" value="ASKHA_NBD_MtPPX1-like"/>
    <property type="match status" value="1"/>
</dbReference>
<dbReference type="EMBL" id="JAAKZW010000002">
    <property type="protein sequence ID" value="NGO74360.1"/>
    <property type="molecule type" value="Genomic_DNA"/>
</dbReference>
<dbReference type="AlphaFoldDB" id="A0A6G4XBX3"/>
<dbReference type="FunFam" id="3.30.420.150:FF:000006">
    <property type="entry name" value="Ppx/GppA family phosphatase"/>
    <property type="match status" value="1"/>
</dbReference>
<dbReference type="RefSeq" id="WP_165329874.1">
    <property type="nucleotide sequence ID" value="NZ_JAAKZW010000002.1"/>
</dbReference>
<organism evidence="4 5">
    <name type="scientific">Streptomyces mesophilus</name>
    <dbReference type="NCBI Taxonomy" id="1775132"/>
    <lineage>
        <taxon>Bacteria</taxon>
        <taxon>Bacillati</taxon>
        <taxon>Actinomycetota</taxon>
        <taxon>Actinomycetes</taxon>
        <taxon>Kitasatosporales</taxon>
        <taxon>Streptomycetaceae</taxon>
        <taxon>Streptomyces</taxon>
    </lineage>
</organism>
<sequence>MRTGVIDVGSNTVRLMVADVEGGAPLPVHTAKVRLRLAEQLGESRELPPTALAALTEAVASVRAQSERWGAPEPFAFATAVVRDAPNRDEVLHAVRQDTGIRLHVLPGEVEAELTFLGARRWMGWRAGSLAMLDIGGGSLEVAVGRGRLPEFAVSLPLGAGRLTREYCNNSEDPPPKKALRAMRRAVRHQLRDVAARVRWESPRTSVASSRTFQQLARLCGAPAGRHGPFTPRELSRDDLAVAVKRLASLPASGRAKLRGISAARAKQSLAGALVAHTVMELTGISTVTISPWAVREGILLRQMEDGAGWWPAGASDLALAETVPRPTELRVALPS</sequence>
<keyword evidence="5" id="KW-1185">Reference proteome</keyword>
<dbReference type="InterPro" id="IPR043129">
    <property type="entry name" value="ATPase_NBD"/>
</dbReference>
<dbReference type="Proteomes" id="UP000481109">
    <property type="component" value="Unassembled WGS sequence"/>
</dbReference>
<comment type="caution">
    <text evidence="4">The sequence shown here is derived from an EMBL/GenBank/DDBJ whole genome shotgun (WGS) entry which is preliminary data.</text>
</comment>
<dbReference type="Pfam" id="PF02541">
    <property type="entry name" value="Ppx-GppA"/>
    <property type="match status" value="1"/>
</dbReference>
<dbReference type="PANTHER" id="PTHR30005:SF0">
    <property type="entry name" value="RETROGRADE REGULATION PROTEIN 2"/>
    <property type="match status" value="1"/>
</dbReference>
<dbReference type="InterPro" id="IPR050273">
    <property type="entry name" value="GppA/Ppx_hydrolase"/>
</dbReference>
<comment type="similarity">
    <text evidence="1">Belongs to the GppA/Ppx family.</text>
</comment>
<accession>A0A6G4XBX3</accession>
<name>A0A6G4XBX3_9ACTN</name>
<dbReference type="SUPFAM" id="SSF53067">
    <property type="entry name" value="Actin-like ATPase domain"/>
    <property type="match status" value="2"/>
</dbReference>
<reference evidence="4 5" key="1">
    <citation type="submission" date="2020-02" db="EMBL/GenBank/DDBJ databases">
        <title>Whole-genome analyses of novel actinobacteria.</title>
        <authorList>
            <person name="Sahin N."/>
            <person name="Tokatli A."/>
        </authorList>
    </citation>
    <scope>NUCLEOTIDE SEQUENCE [LARGE SCALE GENOMIC DNA]</scope>
    <source>
        <strain evidence="4 5">YC504</strain>
    </source>
</reference>
<evidence type="ECO:0000313" key="5">
    <source>
        <dbReference type="Proteomes" id="UP000481109"/>
    </source>
</evidence>
<evidence type="ECO:0000256" key="1">
    <source>
        <dbReference type="ARBA" id="ARBA00007125"/>
    </source>
</evidence>
<evidence type="ECO:0000256" key="2">
    <source>
        <dbReference type="ARBA" id="ARBA00022801"/>
    </source>
</evidence>
<dbReference type="InterPro" id="IPR003695">
    <property type="entry name" value="Ppx_GppA_N"/>
</dbReference>
<protein>
    <submittedName>
        <fullName evidence="4">Ppx/GppA family phosphatase</fullName>
    </submittedName>
</protein>
<feature type="domain" description="Ppx/GppA phosphatase N-terminal" evidence="3">
    <location>
        <begin position="17"/>
        <end position="304"/>
    </location>
</feature>
<evidence type="ECO:0000313" key="4">
    <source>
        <dbReference type="EMBL" id="NGO74360.1"/>
    </source>
</evidence>